<protein>
    <submittedName>
        <fullName evidence="1">Uncharacterized protein</fullName>
    </submittedName>
</protein>
<proteinExistence type="predicted"/>
<evidence type="ECO:0000313" key="1">
    <source>
        <dbReference type="EMBL" id="TYR32468.1"/>
    </source>
</evidence>
<gene>
    <name evidence="1" type="ORF">FY036_11735</name>
</gene>
<comment type="caution">
    <text evidence="1">The sequence shown here is derived from an EMBL/GenBank/DDBJ whole genome shotgun (WGS) entry which is preliminary data.</text>
</comment>
<evidence type="ECO:0000313" key="2">
    <source>
        <dbReference type="Proteomes" id="UP000323258"/>
    </source>
</evidence>
<organism evidence="1 2">
    <name type="scientific">Neoaquamicrobium microcysteis</name>
    <dbReference type="NCBI Taxonomy" id="2682781"/>
    <lineage>
        <taxon>Bacteria</taxon>
        <taxon>Pseudomonadati</taxon>
        <taxon>Pseudomonadota</taxon>
        <taxon>Alphaproteobacteria</taxon>
        <taxon>Hyphomicrobiales</taxon>
        <taxon>Phyllobacteriaceae</taxon>
        <taxon>Neoaquamicrobium</taxon>
    </lineage>
</organism>
<dbReference type="EMBL" id="VSZS01000062">
    <property type="protein sequence ID" value="TYR32468.1"/>
    <property type="molecule type" value="Genomic_DNA"/>
</dbReference>
<accession>A0A5D4GVQ7</accession>
<sequence length="88" mass="9288">MSGFLSLHRLAAARGDGLHPKLRELLEQREAIAASQDVVEIDRFREGSFTQAGSAPAPKASEFLPGNVVAFAAAQRAPAVARKKSSAS</sequence>
<reference evidence="1 2" key="2">
    <citation type="submission" date="2019-09" db="EMBL/GenBank/DDBJ databases">
        <title>Mesorhizobium sp. MaA-C15 isolated from Microcystis aeruginosa.</title>
        <authorList>
            <person name="Jeong S.E."/>
            <person name="Jin H.M."/>
            <person name="Jeon C.O."/>
        </authorList>
    </citation>
    <scope>NUCLEOTIDE SEQUENCE [LARGE SCALE GENOMIC DNA]</scope>
    <source>
        <strain evidence="1 2">MaA-C15</strain>
    </source>
</reference>
<reference evidence="1 2" key="1">
    <citation type="submission" date="2019-08" db="EMBL/GenBank/DDBJ databases">
        <authorList>
            <person name="Seo Y.L."/>
        </authorList>
    </citation>
    <scope>NUCLEOTIDE SEQUENCE [LARGE SCALE GENOMIC DNA]</scope>
    <source>
        <strain evidence="1 2">MaA-C15</strain>
    </source>
</reference>
<dbReference type="AlphaFoldDB" id="A0A5D4GVQ7"/>
<dbReference type="RefSeq" id="WP_148914915.1">
    <property type="nucleotide sequence ID" value="NZ_VSZS01000062.1"/>
</dbReference>
<name>A0A5D4GVQ7_9HYPH</name>
<keyword evidence="2" id="KW-1185">Reference proteome</keyword>
<dbReference type="OrthoDB" id="8255863at2"/>
<dbReference type="Proteomes" id="UP000323258">
    <property type="component" value="Unassembled WGS sequence"/>
</dbReference>